<comment type="caution">
    <text evidence="4">The sequence shown here is derived from an EMBL/GenBank/DDBJ whole genome shotgun (WGS) entry which is preliminary data.</text>
</comment>
<dbReference type="Pfam" id="PF00440">
    <property type="entry name" value="TetR_N"/>
    <property type="match status" value="1"/>
</dbReference>
<evidence type="ECO:0000256" key="2">
    <source>
        <dbReference type="PROSITE-ProRule" id="PRU00335"/>
    </source>
</evidence>
<dbReference type="InterPro" id="IPR009057">
    <property type="entry name" value="Homeodomain-like_sf"/>
</dbReference>
<dbReference type="Gene3D" id="1.10.357.10">
    <property type="entry name" value="Tetracycline Repressor, domain 2"/>
    <property type="match status" value="1"/>
</dbReference>
<keyword evidence="5" id="KW-1185">Reference proteome</keyword>
<feature type="DNA-binding region" description="H-T-H motif" evidence="2">
    <location>
        <begin position="46"/>
        <end position="65"/>
    </location>
</feature>
<dbReference type="GO" id="GO:0000976">
    <property type="term" value="F:transcription cis-regulatory region binding"/>
    <property type="evidence" value="ECO:0007669"/>
    <property type="project" value="TreeGrafter"/>
</dbReference>
<keyword evidence="1 2" id="KW-0238">DNA-binding</keyword>
<dbReference type="PANTHER" id="PTHR30055:SF226">
    <property type="entry name" value="HTH-TYPE TRANSCRIPTIONAL REGULATOR PKSA"/>
    <property type="match status" value="1"/>
</dbReference>
<reference evidence="4 5" key="1">
    <citation type="submission" date="2020-07" db="EMBL/GenBank/DDBJ databases">
        <title>Sequencing the genomes of 1000 actinobacteria strains.</title>
        <authorList>
            <person name="Klenk H.-P."/>
        </authorList>
    </citation>
    <scope>NUCLEOTIDE SEQUENCE [LARGE SCALE GENOMIC DNA]</scope>
    <source>
        <strain evidence="4 5">DSM 102047</strain>
    </source>
</reference>
<evidence type="ECO:0000256" key="1">
    <source>
        <dbReference type="ARBA" id="ARBA00023125"/>
    </source>
</evidence>
<dbReference type="InterPro" id="IPR001647">
    <property type="entry name" value="HTH_TetR"/>
</dbReference>
<name>A0A7Y9LRG9_9MICC</name>
<gene>
    <name evidence="4" type="ORF">FHU41_000462</name>
</gene>
<proteinExistence type="predicted"/>
<dbReference type="GO" id="GO:0003700">
    <property type="term" value="F:DNA-binding transcription factor activity"/>
    <property type="evidence" value="ECO:0007669"/>
    <property type="project" value="TreeGrafter"/>
</dbReference>
<dbReference type="PROSITE" id="PS50977">
    <property type="entry name" value="HTH_TETR_2"/>
    <property type="match status" value="1"/>
</dbReference>
<dbReference type="InterPro" id="IPR050109">
    <property type="entry name" value="HTH-type_TetR-like_transc_reg"/>
</dbReference>
<dbReference type="RefSeq" id="WP_179388029.1">
    <property type="nucleotide sequence ID" value="NZ_JACBYQ010000001.1"/>
</dbReference>
<evidence type="ECO:0000313" key="5">
    <source>
        <dbReference type="Proteomes" id="UP000521748"/>
    </source>
</evidence>
<dbReference type="PANTHER" id="PTHR30055">
    <property type="entry name" value="HTH-TYPE TRANSCRIPTIONAL REGULATOR RUTR"/>
    <property type="match status" value="1"/>
</dbReference>
<dbReference type="SUPFAM" id="SSF46689">
    <property type="entry name" value="Homeodomain-like"/>
    <property type="match status" value="1"/>
</dbReference>
<accession>A0A7Y9LRG9</accession>
<dbReference type="AlphaFoldDB" id="A0A7Y9LRG9"/>
<evidence type="ECO:0000259" key="3">
    <source>
        <dbReference type="PROSITE" id="PS50977"/>
    </source>
</evidence>
<feature type="domain" description="HTH tetR-type" evidence="3">
    <location>
        <begin position="24"/>
        <end position="83"/>
    </location>
</feature>
<dbReference type="EMBL" id="JACBYQ010000001">
    <property type="protein sequence ID" value="NYE94241.1"/>
    <property type="molecule type" value="Genomic_DNA"/>
</dbReference>
<evidence type="ECO:0000313" key="4">
    <source>
        <dbReference type="EMBL" id="NYE94241.1"/>
    </source>
</evidence>
<organism evidence="4 5">
    <name type="scientific">Psychromicrobium silvestre</name>
    <dbReference type="NCBI Taxonomy" id="1645614"/>
    <lineage>
        <taxon>Bacteria</taxon>
        <taxon>Bacillati</taxon>
        <taxon>Actinomycetota</taxon>
        <taxon>Actinomycetes</taxon>
        <taxon>Micrococcales</taxon>
        <taxon>Micrococcaceae</taxon>
        <taxon>Psychromicrobium</taxon>
    </lineage>
</organism>
<protein>
    <submittedName>
        <fullName evidence="4">AcrR family transcriptional regulator</fullName>
    </submittedName>
</protein>
<sequence>MNTAQLIDEPSVDGRSARWANHREQRRVELIKAARRAVHRLGPDASMEDIAAAAGTSKSVFYRYFGDKAGLQQAVGDLVIGQMQEAVLSAAKTARSPQQGLQNMVSAYLQMAQTSPNVYAFATQSGSPQGSSNPALPVPDIGHASGALGSFFDAIISMVATPMREHLGGTETPLARYWPTAAIGLVRTAGESWLNSAASGSNARPNAEEMAEQITHWLFNGIESQLKTPEPGSISRKNEGLHD</sequence>
<dbReference type="Proteomes" id="UP000521748">
    <property type="component" value="Unassembled WGS sequence"/>
</dbReference>